<name>A0A4R1FSM1_9NOCA</name>
<dbReference type="Proteomes" id="UP000294856">
    <property type="component" value="Unassembled WGS sequence"/>
</dbReference>
<organism evidence="6 7">
    <name type="scientific">Nocardia alba</name>
    <dbReference type="NCBI Taxonomy" id="225051"/>
    <lineage>
        <taxon>Bacteria</taxon>
        <taxon>Bacillati</taxon>
        <taxon>Actinomycetota</taxon>
        <taxon>Actinomycetes</taxon>
        <taxon>Mycobacteriales</taxon>
        <taxon>Nocardiaceae</taxon>
        <taxon>Nocardia</taxon>
    </lineage>
</organism>
<evidence type="ECO:0000313" key="6">
    <source>
        <dbReference type="EMBL" id="TCJ96634.1"/>
    </source>
</evidence>
<evidence type="ECO:0000313" key="7">
    <source>
        <dbReference type="Proteomes" id="UP000294856"/>
    </source>
</evidence>
<evidence type="ECO:0000256" key="2">
    <source>
        <dbReference type="ARBA" id="ARBA00023125"/>
    </source>
</evidence>
<dbReference type="InterPro" id="IPR001647">
    <property type="entry name" value="HTH_TetR"/>
</dbReference>
<keyword evidence="2 4" id="KW-0238">DNA-binding</keyword>
<gene>
    <name evidence="6" type="ORF">DFR71_2665</name>
</gene>
<evidence type="ECO:0000256" key="1">
    <source>
        <dbReference type="ARBA" id="ARBA00023015"/>
    </source>
</evidence>
<proteinExistence type="predicted"/>
<keyword evidence="3" id="KW-0804">Transcription</keyword>
<dbReference type="InterPro" id="IPR050109">
    <property type="entry name" value="HTH-type_TetR-like_transc_reg"/>
</dbReference>
<dbReference type="RefSeq" id="WP_067445121.1">
    <property type="nucleotide sequence ID" value="NZ_SMFR01000002.1"/>
</dbReference>
<dbReference type="AlphaFoldDB" id="A0A4R1FSM1"/>
<dbReference type="GO" id="GO:0003700">
    <property type="term" value="F:DNA-binding transcription factor activity"/>
    <property type="evidence" value="ECO:0007669"/>
    <property type="project" value="TreeGrafter"/>
</dbReference>
<evidence type="ECO:0000259" key="5">
    <source>
        <dbReference type="PROSITE" id="PS50977"/>
    </source>
</evidence>
<dbReference type="InterPro" id="IPR009057">
    <property type="entry name" value="Homeodomain-like_sf"/>
</dbReference>
<dbReference type="PROSITE" id="PS50977">
    <property type="entry name" value="HTH_TETR_2"/>
    <property type="match status" value="1"/>
</dbReference>
<dbReference type="Gene3D" id="1.10.357.10">
    <property type="entry name" value="Tetracycline Repressor, domain 2"/>
    <property type="match status" value="1"/>
</dbReference>
<accession>A0A4R1FSM1</accession>
<dbReference type="STRING" id="1210063.GCA_001612665_00325"/>
<dbReference type="SUPFAM" id="SSF46689">
    <property type="entry name" value="Homeodomain-like"/>
    <property type="match status" value="1"/>
</dbReference>
<dbReference type="Pfam" id="PF00440">
    <property type="entry name" value="TetR_N"/>
    <property type="match status" value="1"/>
</dbReference>
<keyword evidence="1" id="KW-0805">Transcription regulation</keyword>
<keyword evidence="7" id="KW-1185">Reference proteome</keyword>
<dbReference type="EMBL" id="SMFR01000002">
    <property type="protein sequence ID" value="TCJ96634.1"/>
    <property type="molecule type" value="Genomic_DNA"/>
</dbReference>
<protein>
    <submittedName>
        <fullName evidence="6">TetR family transcriptional regulator</fullName>
    </submittedName>
</protein>
<dbReference type="OrthoDB" id="3212503at2"/>
<evidence type="ECO:0000256" key="3">
    <source>
        <dbReference type="ARBA" id="ARBA00023163"/>
    </source>
</evidence>
<feature type="domain" description="HTH tetR-type" evidence="5">
    <location>
        <begin position="15"/>
        <end position="74"/>
    </location>
</feature>
<reference evidence="6 7" key="1">
    <citation type="submission" date="2019-03" db="EMBL/GenBank/DDBJ databases">
        <title>Genomic Encyclopedia of Type Strains, Phase IV (KMG-IV): sequencing the most valuable type-strain genomes for metagenomic binning, comparative biology and taxonomic classification.</title>
        <authorList>
            <person name="Goeker M."/>
        </authorList>
    </citation>
    <scope>NUCLEOTIDE SEQUENCE [LARGE SCALE GENOMIC DNA]</scope>
    <source>
        <strain evidence="6 7">DSM 44684</strain>
    </source>
</reference>
<sequence>MRTTGWLGHPPATDDEARARILEATHRCVERRGARTTISDVASSLGLSRATVYRYYEGTATLLQAAAVEGTREFLDQLGDHLRSFDDLAEAAVEGVTFIITQVPSQPYLQLMFEESTHTLLRTVTSETTRAIARALLVERTSVDWTRTTIDSSTLDELVEWIQRIVQSFLSDQTESPTRTPDQLREYLHRWLGPSIRTWATVADNAPSRSAPETAPAATP</sequence>
<dbReference type="PANTHER" id="PTHR30055">
    <property type="entry name" value="HTH-TYPE TRANSCRIPTIONAL REGULATOR RUTR"/>
    <property type="match status" value="1"/>
</dbReference>
<dbReference type="PANTHER" id="PTHR30055:SF234">
    <property type="entry name" value="HTH-TYPE TRANSCRIPTIONAL REGULATOR BETI"/>
    <property type="match status" value="1"/>
</dbReference>
<evidence type="ECO:0000256" key="4">
    <source>
        <dbReference type="PROSITE-ProRule" id="PRU00335"/>
    </source>
</evidence>
<feature type="DNA-binding region" description="H-T-H motif" evidence="4">
    <location>
        <begin position="37"/>
        <end position="56"/>
    </location>
</feature>
<dbReference type="GO" id="GO:0000976">
    <property type="term" value="F:transcription cis-regulatory region binding"/>
    <property type="evidence" value="ECO:0007669"/>
    <property type="project" value="TreeGrafter"/>
</dbReference>
<comment type="caution">
    <text evidence="6">The sequence shown here is derived from an EMBL/GenBank/DDBJ whole genome shotgun (WGS) entry which is preliminary data.</text>
</comment>